<proteinExistence type="predicted"/>
<dbReference type="EMBL" id="OC912626">
    <property type="protein sequence ID" value="CAD7651495.1"/>
    <property type="molecule type" value="Genomic_DNA"/>
</dbReference>
<accession>A0A7R9QMG5</accession>
<reference evidence="1" key="1">
    <citation type="submission" date="2020-11" db="EMBL/GenBank/DDBJ databases">
        <authorList>
            <person name="Tran Van P."/>
        </authorList>
    </citation>
    <scope>NUCLEOTIDE SEQUENCE</scope>
</reference>
<dbReference type="AlphaFoldDB" id="A0A7R9QMG5"/>
<organism evidence="1">
    <name type="scientific">Medioppia subpectinata</name>
    <dbReference type="NCBI Taxonomy" id="1979941"/>
    <lineage>
        <taxon>Eukaryota</taxon>
        <taxon>Metazoa</taxon>
        <taxon>Ecdysozoa</taxon>
        <taxon>Arthropoda</taxon>
        <taxon>Chelicerata</taxon>
        <taxon>Arachnida</taxon>
        <taxon>Acari</taxon>
        <taxon>Acariformes</taxon>
        <taxon>Sarcoptiformes</taxon>
        <taxon>Oribatida</taxon>
        <taxon>Brachypylina</taxon>
        <taxon>Oppioidea</taxon>
        <taxon>Oppiidae</taxon>
        <taxon>Medioppia</taxon>
    </lineage>
</organism>
<evidence type="ECO:0000313" key="2">
    <source>
        <dbReference type="Proteomes" id="UP000759131"/>
    </source>
</evidence>
<gene>
    <name evidence="1" type="ORF">OSB1V03_LOCUS23392</name>
</gene>
<evidence type="ECO:0000313" key="1">
    <source>
        <dbReference type="EMBL" id="CAD7651495.1"/>
    </source>
</evidence>
<keyword evidence="2" id="KW-1185">Reference proteome</keyword>
<dbReference type="EMBL" id="CAJPIZ010058051">
    <property type="protein sequence ID" value="CAG2123447.1"/>
    <property type="molecule type" value="Genomic_DNA"/>
</dbReference>
<name>A0A7R9QMG5_9ACAR</name>
<dbReference type="Proteomes" id="UP000759131">
    <property type="component" value="Unassembled WGS sequence"/>
</dbReference>
<sequence length="36" mass="4203">MVLGLRQIYPSISCGHFEKHFGDQNIGRYTQRKGKH</sequence>
<protein>
    <submittedName>
        <fullName evidence="1">Uncharacterized protein</fullName>
    </submittedName>
</protein>